<comment type="similarity">
    <text evidence="2">In the central section; belongs to the 3-hydroxyacyl-CoA dehydrogenase family.</text>
</comment>
<dbReference type="AlphaFoldDB" id="A0A328C8P9"/>
<dbReference type="GO" id="GO:0016853">
    <property type="term" value="F:isomerase activity"/>
    <property type="evidence" value="ECO:0007669"/>
    <property type="project" value="UniProtKB-KW"/>
</dbReference>
<proteinExistence type="inferred from homology"/>
<evidence type="ECO:0000259" key="14">
    <source>
        <dbReference type="Pfam" id="PF00725"/>
    </source>
</evidence>
<dbReference type="Gene3D" id="3.40.50.720">
    <property type="entry name" value="NAD(P)-binding Rossmann-like Domain"/>
    <property type="match status" value="1"/>
</dbReference>
<dbReference type="SUPFAM" id="SSF52096">
    <property type="entry name" value="ClpP/crotonase"/>
    <property type="match status" value="1"/>
</dbReference>
<keyword evidence="5" id="KW-0276">Fatty acid metabolism</keyword>
<dbReference type="GO" id="GO:0004300">
    <property type="term" value="F:enoyl-CoA hydratase activity"/>
    <property type="evidence" value="ECO:0007669"/>
    <property type="project" value="UniProtKB-EC"/>
</dbReference>
<dbReference type="EMBL" id="QHKO01000004">
    <property type="protein sequence ID" value="RAL22305.1"/>
    <property type="molecule type" value="Genomic_DNA"/>
</dbReference>
<dbReference type="Proteomes" id="UP000249169">
    <property type="component" value="Unassembled WGS sequence"/>
</dbReference>
<dbReference type="InterPro" id="IPR006108">
    <property type="entry name" value="3HC_DH_C"/>
</dbReference>
<dbReference type="PANTHER" id="PTHR43612">
    <property type="entry name" value="TRIFUNCTIONAL ENZYME SUBUNIT ALPHA"/>
    <property type="match status" value="1"/>
</dbReference>
<keyword evidence="11" id="KW-0511">Multifunctional enzyme</keyword>
<dbReference type="InterPro" id="IPR036291">
    <property type="entry name" value="NAD(P)-bd_dom_sf"/>
</dbReference>
<evidence type="ECO:0000256" key="1">
    <source>
        <dbReference type="ARBA" id="ARBA00005005"/>
    </source>
</evidence>
<keyword evidence="8" id="KW-0520">NAD</keyword>
<dbReference type="PANTHER" id="PTHR43612:SF3">
    <property type="entry name" value="TRIFUNCTIONAL ENZYME SUBUNIT ALPHA, MITOCHONDRIAL"/>
    <property type="match status" value="1"/>
</dbReference>
<comment type="caution">
    <text evidence="16">The sequence shown here is derived from an EMBL/GenBank/DDBJ whole genome shotgun (WGS) entry which is preliminary data.</text>
</comment>
<evidence type="ECO:0000256" key="7">
    <source>
        <dbReference type="ARBA" id="ARBA00023002"/>
    </source>
</evidence>
<feature type="domain" description="3-hydroxyacyl-CoA dehydrogenase C-terminal" evidence="14">
    <location>
        <begin position="533"/>
        <end position="626"/>
    </location>
</feature>
<feature type="domain" description="3-hydroxyacyl-CoA dehydrogenase C-terminal" evidence="14">
    <location>
        <begin position="655"/>
        <end position="740"/>
    </location>
</feature>
<dbReference type="GO" id="GO:0070403">
    <property type="term" value="F:NAD+ binding"/>
    <property type="evidence" value="ECO:0007669"/>
    <property type="project" value="InterPro"/>
</dbReference>
<organism evidence="16 17">
    <name type="scientific">Lujinxingia litoralis</name>
    <dbReference type="NCBI Taxonomy" id="2211119"/>
    <lineage>
        <taxon>Bacteria</taxon>
        <taxon>Deltaproteobacteria</taxon>
        <taxon>Bradymonadales</taxon>
        <taxon>Lujinxingiaceae</taxon>
        <taxon>Lujinxingia</taxon>
    </lineage>
</organism>
<dbReference type="EC" id="4.2.1.17" evidence="4"/>
<dbReference type="InterPro" id="IPR029045">
    <property type="entry name" value="ClpP/crotonase-like_dom_sf"/>
</dbReference>
<evidence type="ECO:0000256" key="8">
    <source>
        <dbReference type="ARBA" id="ARBA00023027"/>
    </source>
</evidence>
<dbReference type="PROSITE" id="PS00166">
    <property type="entry name" value="ENOYL_COA_HYDRATASE"/>
    <property type="match status" value="1"/>
</dbReference>
<evidence type="ECO:0000256" key="6">
    <source>
        <dbReference type="ARBA" id="ARBA00022963"/>
    </source>
</evidence>
<dbReference type="InterPro" id="IPR050136">
    <property type="entry name" value="FA_oxidation_alpha_subunit"/>
</dbReference>
<comment type="catalytic activity">
    <reaction evidence="12">
        <text>a (3S)-3-hydroxyacyl-CoA + NAD(+) = a 3-oxoacyl-CoA + NADH + H(+)</text>
        <dbReference type="Rhea" id="RHEA:22432"/>
        <dbReference type="ChEBI" id="CHEBI:15378"/>
        <dbReference type="ChEBI" id="CHEBI:57318"/>
        <dbReference type="ChEBI" id="CHEBI:57540"/>
        <dbReference type="ChEBI" id="CHEBI:57945"/>
        <dbReference type="ChEBI" id="CHEBI:90726"/>
        <dbReference type="EC" id="1.1.1.35"/>
    </reaction>
</comment>
<evidence type="ECO:0000256" key="9">
    <source>
        <dbReference type="ARBA" id="ARBA00023098"/>
    </source>
</evidence>
<gene>
    <name evidence="16" type="primary">fadJ</name>
    <name evidence="16" type="ORF">DL240_10660</name>
</gene>
<comment type="similarity">
    <text evidence="3">In the N-terminal section; belongs to the enoyl-CoA hydratase/isomerase family.</text>
</comment>
<evidence type="ECO:0000256" key="4">
    <source>
        <dbReference type="ARBA" id="ARBA00012076"/>
    </source>
</evidence>
<dbReference type="Gene3D" id="3.90.226.10">
    <property type="entry name" value="2-enoyl-CoA Hydratase, Chain A, domain 1"/>
    <property type="match status" value="1"/>
</dbReference>
<keyword evidence="17" id="KW-1185">Reference proteome</keyword>
<comment type="similarity">
    <text evidence="13">Belongs to the enoyl-CoA hydratase/isomerase family.</text>
</comment>
<name>A0A328C8P9_9DELT</name>
<evidence type="ECO:0000256" key="3">
    <source>
        <dbReference type="ARBA" id="ARBA00008750"/>
    </source>
</evidence>
<evidence type="ECO:0000256" key="5">
    <source>
        <dbReference type="ARBA" id="ARBA00022832"/>
    </source>
</evidence>
<keyword evidence="6" id="KW-0442">Lipid degradation</keyword>
<dbReference type="InterPro" id="IPR001753">
    <property type="entry name" value="Enoyl-CoA_hydra/iso"/>
</dbReference>
<keyword evidence="7 16" id="KW-0560">Oxidoreductase</keyword>
<evidence type="ECO:0000256" key="11">
    <source>
        <dbReference type="ARBA" id="ARBA00023268"/>
    </source>
</evidence>
<evidence type="ECO:0000256" key="13">
    <source>
        <dbReference type="RuleBase" id="RU003707"/>
    </source>
</evidence>
<sequence>MQRGRGIFCGCASAFGLTTGLYGWNVMAAQPTDRLARLTFADRLARIEIDVPNQSLNTLSTAMIKEVETIFDELDERLDLEGVLVTSAKPGNFVAGFDIEELQGYEHDPDGLIALVQRGQALMSRVERLPIPVVAVIDGGCLGGGLELALACDARIAARGERTLFGLPEVMLGLIPGGGGTQRLPRQIDLSQALDLILTGRQIDGRKALKLGLIDDLVHPGILLDVAREKAREIHRRRARPASLSENLEEAFSDPVKLAARTPARKVIFSRAREQVLKQSGGNYPAPLKAIDVIETGFSHGLQAGLEAEGEAFIELVRSPVAKNLMNIFFMRQAVNKDRVVDGRVKPRQITRLGVLGAGLMGAGIAQIAAYKGTNLRLKDHSNQGLGWGMNYINNLLQQAHRRKKLSEAQADIALGRIAPTLTYQGFERCDLVIEAVFEDRELKQSILADIEALGHEDLIFASNTSTIPIKEIARKSKRPENVLGMHFFSPVHKMPLLEIIRTDATSNKALATVLAYGRRLGKTCIVVDDGPGFFTSRVLGAYINEAGWILQEGGRIEEIDAAMHRFGFPLGPLKLVDEVGFDVVLKAGGVLQEAFRARWDAPEALRRLADEGRQGRKNGRGFYTYQHDASAPDESVYGALPGGDTRRHIDPDIITQRCWLAMLNECAYALDEGILRSPRDGDIGVIFGLGFPPFRGGIFRHADEVGIGRVVDSLHTLAGQFGTRLRPAPLLETMAEHQERFYAE</sequence>
<dbReference type="Pfam" id="PF02737">
    <property type="entry name" value="3HCDH_N"/>
    <property type="match status" value="1"/>
</dbReference>
<dbReference type="SUPFAM" id="SSF51735">
    <property type="entry name" value="NAD(P)-binding Rossmann-fold domains"/>
    <property type="match status" value="1"/>
</dbReference>
<dbReference type="InterPro" id="IPR006176">
    <property type="entry name" value="3-OHacyl-CoA_DH_NAD-bd"/>
</dbReference>
<dbReference type="UniPathway" id="UPA00659"/>
<keyword evidence="10 16" id="KW-0456">Lyase</keyword>
<protein>
    <recommendedName>
        <fullName evidence="4">enoyl-CoA hydratase</fullName>
        <ecNumber evidence="4">4.2.1.17</ecNumber>
    </recommendedName>
</protein>
<dbReference type="CDD" id="cd06558">
    <property type="entry name" value="crotonase-like"/>
    <property type="match status" value="1"/>
</dbReference>
<evidence type="ECO:0000256" key="12">
    <source>
        <dbReference type="ARBA" id="ARBA00049556"/>
    </source>
</evidence>
<evidence type="ECO:0000313" key="17">
    <source>
        <dbReference type="Proteomes" id="UP000249169"/>
    </source>
</evidence>
<evidence type="ECO:0000256" key="2">
    <source>
        <dbReference type="ARBA" id="ARBA00007005"/>
    </source>
</evidence>
<dbReference type="FunFam" id="3.90.226.10:FF:000011">
    <property type="entry name" value="Fatty acid oxidation complex subunit alpha"/>
    <property type="match status" value="1"/>
</dbReference>
<evidence type="ECO:0000313" key="16">
    <source>
        <dbReference type="EMBL" id="RAL22305.1"/>
    </source>
</evidence>
<dbReference type="GO" id="GO:0006635">
    <property type="term" value="P:fatty acid beta-oxidation"/>
    <property type="evidence" value="ECO:0007669"/>
    <property type="project" value="UniProtKB-UniPathway"/>
</dbReference>
<accession>A0A328C8P9</accession>
<keyword evidence="16" id="KW-0413">Isomerase</keyword>
<feature type="domain" description="3-hydroxyacyl-CoA dehydrogenase NAD binding" evidence="15">
    <location>
        <begin position="353"/>
        <end position="530"/>
    </location>
</feature>
<dbReference type="FunFam" id="3.40.50.720:FF:000009">
    <property type="entry name" value="Fatty oxidation complex, alpha subunit"/>
    <property type="match status" value="1"/>
</dbReference>
<dbReference type="Pfam" id="PF00378">
    <property type="entry name" value="ECH_1"/>
    <property type="match status" value="1"/>
</dbReference>
<dbReference type="Gene3D" id="1.10.1040.50">
    <property type="match status" value="1"/>
</dbReference>
<dbReference type="InterPro" id="IPR008927">
    <property type="entry name" value="6-PGluconate_DH-like_C_sf"/>
</dbReference>
<dbReference type="Pfam" id="PF00725">
    <property type="entry name" value="3HCDH"/>
    <property type="match status" value="2"/>
</dbReference>
<dbReference type="InterPro" id="IPR018376">
    <property type="entry name" value="Enoyl-CoA_hyd/isom_CS"/>
</dbReference>
<dbReference type="SUPFAM" id="SSF48179">
    <property type="entry name" value="6-phosphogluconate dehydrogenase C-terminal domain-like"/>
    <property type="match status" value="2"/>
</dbReference>
<reference evidence="16 17" key="1">
    <citation type="submission" date="2018-05" db="EMBL/GenBank/DDBJ databases">
        <title>Lujinxingia marina gen. nov. sp. nov., a new facultative anaerobic member of the class Deltaproteobacteria, and proposal of Lujinxingaceae fam. nov.</title>
        <authorList>
            <person name="Li C.-M."/>
        </authorList>
    </citation>
    <scope>NUCLEOTIDE SEQUENCE [LARGE SCALE GENOMIC DNA]</scope>
    <source>
        <strain evidence="16 17">B210</strain>
    </source>
</reference>
<comment type="pathway">
    <text evidence="1">Lipid metabolism; fatty acid beta-oxidation.</text>
</comment>
<keyword evidence="9" id="KW-0443">Lipid metabolism</keyword>
<evidence type="ECO:0000259" key="15">
    <source>
        <dbReference type="Pfam" id="PF02737"/>
    </source>
</evidence>
<dbReference type="GO" id="GO:0016509">
    <property type="term" value="F:long-chain (3S)-3-hydroxyacyl-CoA dehydrogenase (NAD+) activity"/>
    <property type="evidence" value="ECO:0007669"/>
    <property type="project" value="TreeGrafter"/>
</dbReference>
<evidence type="ECO:0000256" key="10">
    <source>
        <dbReference type="ARBA" id="ARBA00023239"/>
    </source>
</evidence>